<dbReference type="Pfam" id="PF02954">
    <property type="entry name" value="HTH_8"/>
    <property type="match status" value="1"/>
</dbReference>
<dbReference type="SMART" id="SM00448">
    <property type="entry name" value="REC"/>
    <property type="match status" value="1"/>
</dbReference>
<dbReference type="GO" id="GO:0006355">
    <property type="term" value="P:regulation of DNA-templated transcription"/>
    <property type="evidence" value="ECO:0007669"/>
    <property type="project" value="InterPro"/>
</dbReference>
<evidence type="ECO:0000256" key="6">
    <source>
        <dbReference type="ARBA" id="ARBA00022840"/>
    </source>
</evidence>
<evidence type="ECO:0000259" key="12">
    <source>
        <dbReference type="PROSITE" id="PS50045"/>
    </source>
</evidence>
<comment type="function">
    <text evidence="1">Required for activation of most nif operons, which are directly involved in nitrogen fixation.</text>
</comment>
<gene>
    <name evidence="14" type="primary">glnG</name>
    <name evidence="14" type="ORF">PEL8287_00441</name>
</gene>
<dbReference type="InterPro" id="IPR003593">
    <property type="entry name" value="AAA+_ATPase"/>
</dbReference>
<organism evidence="14 15">
    <name type="scientific">Roseovarius litorisediminis</name>
    <dbReference type="NCBI Taxonomy" id="1312363"/>
    <lineage>
        <taxon>Bacteria</taxon>
        <taxon>Pseudomonadati</taxon>
        <taxon>Pseudomonadota</taxon>
        <taxon>Alphaproteobacteria</taxon>
        <taxon>Rhodobacterales</taxon>
        <taxon>Roseobacteraceae</taxon>
        <taxon>Roseovarius</taxon>
    </lineage>
</organism>
<dbReference type="Pfam" id="PF25601">
    <property type="entry name" value="AAA_lid_14"/>
    <property type="match status" value="1"/>
</dbReference>
<sequence length="467" mass="51718">MSDILIVDDERDIRELIADILQDEGYGTRLAGNSDDAMAAIADQQPSLLILDIWLKDSQMDGIDILKAVKRDYPEVPVVIISGHGNIEIAVAAIKQGAYDFIEKPFNIDQLLVVIRRGMETSRLRRENQALKRRDTAPAQMLGESPSFRTLIGQLDKVTKSNGRVMLSGPAGSGKELAARYIHANSNRADGPFVTVGCATIESDRMEEVLFGRESDERGIEPGLLEEANGGIIYFNEVADMPPGTQSKILRVLVDQTFLRVGGNDKVEVDLRVISSTNRDLEAEIAAERFRRELFHRLNVVPITVPSLEERREDIPALAKHFIEMFNKSQGLPLREMSEEASTLLQTMTWPGNVRQLRNVIERILILGESSDAIQAREVPGETDSTPEDGRVVLSGSLATMPLREAREAFEREYLLTQINRFGGNISRTAEFVGMERSALHRKLKSLGVVTGSKAGGKGAQIDEEVD</sequence>
<accession>A0A1Y5RA82</accession>
<dbReference type="PANTHER" id="PTHR32071:SF17">
    <property type="entry name" value="TRANSCRIPTIONAL REGULATOR (NTRC FAMILY)"/>
    <property type="match status" value="1"/>
</dbReference>
<dbReference type="FunFam" id="1.10.10.60:FF:000165">
    <property type="entry name" value="Two-component system nitrogen regulation response regulator NtrX"/>
    <property type="match status" value="1"/>
</dbReference>
<evidence type="ECO:0000256" key="8">
    <source>
        <dbReference type="ARBA" id="ARBA00023015"/>
    </source>
</evidence>
<keyword evidence="5" id="KW-0547">Nucleotide-binding</keyword>
<comment type="subunit">
    <text evidence="2">Interacts with sigma-54.</text>
</comment>
<dbReference type="GO" id="GO:0005524">
    <property type="term" value="F:ATP binding"/>
    <property type="evidence" value="ECO:0007669"/>
    <property type="project" value="UniProtKB-KW"/>
</dbReference>
<keyword evidence="15" id="KW-1185">Reference proteome</keyword>
<evidence type="ECO:0000256" key="9">
    <source>
        <dbReference type="ARBA" id="ARBA00023159"/>
    </source>
</evidence>
<dbReference type="InterPro" id="IPR002197">
    <property type="entry name" value="HTH_Fis"/>
</dbReference>
<name>A0A1Y5RA82_9RHOB</name>
<dbReference type="Gene3D" id="3.40.50.2300">
    <property type="match status" value="1"/>
</dbReference>
<dbReference type="GO" id="GO:0000160">
    <property type="term" value="P:phosphorelay signal transduction system"/>
    <property type="evidence" value="ECO:0007669"/>
    <property type="project" value="UniProtKB-KW"/>
</dbReference>
<protein>
    <recommendedName>
        <fullName evidence="3">Nif-specific regulatory protein</fullName>
    </recommendedName>
</protein>
<dbReference type="SUPFAM" id="SSF52172">
    <property type="entry name" value="CheY-like"/>
    <property type="match status" value="1"/>
</dbReference>
<dbReference type="EMBL" id="FWFL01000001">
    <property type="protein sequence ID" value="SLN12716.1"/>
    <property type="molecule type" value="Genomic_DNA"/>
</dbReference>
<dbReference type="CDD" id="cd17550">
    <property type="entry name" value="REC_NtrX-like"/>
    <property type="match status" value="1"/>
</dbReference>
<dbReference type="FunFam" id="3.40.50.2300:FF:000018">
    <property type="entry name" value="DNA-binding transcriptional regulator NtrC"/>
    <property type="match status" value="1"/>
</dbReference>
<dbReference type="OrthoDB" id="9805953at2"/>
<evidence type="ECO:0000256" key="10">
    <source>
        <dbReference type="ARBA" id="ARBA00023163"/>
    </source>
</evidence>
<dbReference type="Gene3D" id="3.40.50.300">
    <property type="entry name" value="P-loop containing nucleotide triphosphate hydrolases"/>
    <property type="match status" value="1"/>
</dbReference>
<feature type="domain" description="Sigma-54 factor interaction" evidence="12">
    <location>
        <begin position="141"/>
        <end position="366"/>
    </location>
</feature>
<dbReference type="PROSITE" id="PS50110">
    <property type="entry name" value="RESPONSE_REGULATORY"/>
    <property type="match status" value="1"/>
</dbReference>
<dbReference type="Pfam" id="PF00158">
    <property type="entry name" value="Sigma54_activat"/>
    <property type="match status" value="1"/>
</dbReference>
<dbReference type="InterPro" id="IPR001789">
    <property type="entry name" value="Sig_transdc_resp-reg_receiver"/>
</dbReference>
<evidence type="ECO:0000256" key="5">
    <source>
        <dbReference type="ARBA" id="ARBA00022741"/>
    </source>
</evidence>
<evidence type="ECO:0000313" key="14">
    <source>
        <dbReference type="EMBL" id="SLN12716.1"/>
    </source>
</evidence>
<evidence type="ECO:0000256" key="4">
    <source>
        <dbReference type="ARBA" id="ARBA00022553"/>
    </source>
</evidence>
<dbReference type="AlphaFoldDB" id="A0A1Y5RA82"/>
<feature type="domain" description="Response regulatory" evidence="13">
    <location>
        <begin position="3"/>
        <end position="119"/>
    </location>
</feature>
<dbReference type="SUPFAM" id="SSF46689">
    <property type="entry name" value="Homeodomain-like"/>
    <property type="match status" value="1"/>
</dbReference>
<dbReference type="Pfam" id="PF00072">
    <property type="entry name" value="Response_reg"/>
    <property type="match status" value="1"/>
</dbReference>
<dbReference type="SMART" id="SM00382">
    <property type="entry name" value="AAA"/>
    <property type="match status" value="1"/>
</dbReference>
<dbReference type="InterPro" id="IPR027417">
    <property type="entry name" value="P-loop_NTPase"/>
</dbReference>
<keyword evidence="4 11" id="KW-0597">Phosphoprotein</keyword>
<dbReference type="InterPro" id="IPR011006">
    <property type="entry name" value="CheY-like_superfamily"/>
</dbReference>
<dbReference type="PROSITE" id="PS00688">
    <property type="entry name" value="SIGMA54_INTERACT_3"/>
    <property type="match status" value="1"/>
</dbReference>
<evidence type="ECO:0000256" key="2">
    <source>
        <dbReference type="ARBA" id="ARBA00011135"/>
    </source>
</evidence>
<dbReference type="Proteomes" id="UP000193827">
    <property type="component" value="Unassembled WGS sequence"/>
</dbReference>
<dbReference type="PROSITE" id="PS50045">
    <property type="entry name" value="SIGMA54_INTERACT_4"/>
    <property type="match status" value="1"/>
</dbReference>
<reference evidence="14 15" key="1">
    <citation type="submission" date="2017-03" db="EMBL/GenBank/DDBJ databases">
        <authorList>
            <person name="Afonso C.L."/>
            <person name="Miller P.J."/>
            <person name="Scott M.A."/>
            <person name="Spackman E."/>
            <person name="Goraichik I."/>
            <person name="Dimitrov K.M."/>
            <person name="Suarez D.L."/>
            <person name="Swayne D.E."/>
        </authorList>
    </citation>
    <scope>NUCLEOTIDE SEQUENCE [LARGE SCALE GENOMIC DNA]</scope>
    <source>
        <strain evidence="14 15">CECT 8287</strain>
    </source>
</reference>
<dbReference type="PANTHER" id="PTHR32071">
    <property type="entry name" value="TRANSCRIPTIONAL REGULATORY PROTEIN"/>
    <property type="match status" value="1"/>
</dbReference>
<evidence type="ECO:0000259" key="13">
    <source>
        <dbReference type="PROSITE" id="PS50110"/>
    </source>
</evidence>
<dbReference type="Gene3D" id="1.10.10.60">
    <property type="entry name" value="Homeodomain-like"/>
    <property type="match status" value="1"/>
</dbReference>
<evidence type="ECO:0000256" key="11">
    <source>
        <dbReference type="PROSITE-ProRule" id="PRU00169"/>
    </source>
</evidence>
<dbReference type="SUPFAM" id="SSF52540">
    <property type="entry name" value="P-loop containing nucleoside triphosphate hydrolases"/>
    <property type="match status" value="1"/>
</dbReference>
<keyword evidence="6" id="KW-0067">ATP-binding</keyword>
<evidence type="ECO:0000256" key="1">
    <source>
        <dbReference type="ARBA" id="ARBA00002167"/>
    </source>
</evidence>
<dbReference type="PRINTS" id="PR01590">
    <property type="entry name" value="HTHFIS"/>
</dbReference>
<dbReference type="InterPro" id="IPR058031">
    <property type="entry name" value="AAA_lid_NorR"/>
</dbReference>
<dbReference type="CDD" id="cd00009">
    <property type="entry name" value="AAA"/>
    <property type="match status" value="1"/>
</dbReference>
<dbReference type="RefSeq" id="WP_085890707.1">
    <property type="nucleotide sequence ID" value="NZ_FWFL01000001.1"/>
</dbReference>
<keyword evidence="9" id="KW-0010">Activator</keyword>
<proteinExistence type="predicted"/>
<evidence type="ECO:0000313" key="15">
    <source>
        <dbReference type="Proteomes" id="UP000193827"/>
    </source>
</evidence>
<keyword evidence="8" id="KW-0805">Transcription regulation</keyword>
<dbReference type="Gene3D" id="1.10.8.60">
    <property type="match status" value="1"/>
</dbReference>
<keyword evidence="10" id="KW-0804">Transcription</keyword>
<dbReference type="InterPro" id="IPR009057">
    <property type="entry name" value="Homeodomain-like_sf"/>
</dbReference>
<keyword evidence="7" id="KW-0902">Two-component regulatory system</keyword>
<feature type="modified residue" description="4-aspartylphosphate" evidence="11">
    <location>
        <position position="52"/>
    </location>
</feature>
<dbReference type="InterPro" id="IPR025944">
    <property type="entry name" value="Sigma_54_int_dom_CS"/>
</dbReference>
<evidence type="ECO:0000256" key="3">
    <source>
        <dbReference type="ARBA" id="ARBA00015308"/>
    </source>
</evidence>
<evidence type="ECO:0000256" key="7">
    <source>
        <dbReference type="ARBA" id="ARBA00023012"/>
    </source>
</evidence>
<dbReference type="InterPro" id="IPR002078">
    <property type="entry name" value="Sigma_54_int"/>
</dbReference>
<dbReference type="GO" id="GO:0043565">
    <property type="term" value="F:sequence-specific DNA binding"/>
    <property type="evidence" value="ECO:0007669"/>
    <property type="project" value="InterPro"/>
</dbReference>
<dbReference type="FunFam" id="3.40.50.300:FF:000006">
    <property type="entry name" value="DNA-binding transcriptional regulator NtrC"/>
    <property type="match status" value="1"/>
</dbReference>